<comment type="catalytic activity">
    <reaction evidence="18 19">
        <text>alpha-ribazole 5'-phosphate + adenosylcob(III)inamide-GDP = adenosylcob(III)alamin 5'-phosphate + GMP + H(+)</text>
        <dbReference type="Rhea" id="RHEA:23560"/>
        <dbReference type="ChEBI" id="CHEBI:15378"/>
        <dbReference type="ChEBI" id="CHEBI:57918"/>
        <dbReference type="ChEBI" id="CHEBI:58115"/>
        <dbReference type="ChEBI" id="CHEBI:60487"/>
        <dbReference type="ChEBI" id="CHEBI:60493"/>
        <dbReference type="EC" id="2.7.8.26"/>
    </reaction>
</comment>
<dbReference type="PANTHER" id="PTHR34148">
    <property type="entry name" value="ADENOSYLCOBINAMIDE-GDP RIBAZOLETRANSFERASE"/>
    <property type="match status" value="1"/>
</dbReference>
<evidence type="ECO:0000256" key="18">
    <source>
        <dbReference type="ARBA" id="ARBA00049504"/>
    </source>
</evidence>
<evidence type="ECO:0000256" key="12">
    <source>
        <dbReference type="ARBA" id="ARBA00022989"/>
    </source>
</evidence>
<dbReference type="UniPathway" id="UPA00148">
    <property type="reaction ID" value="UER00238"/>
</dbReference>
<comment type="caution">
    <text evidence="19">Lacks conserved residue(s) required for the propagation of feature annotation.</text>
</comment>
<evidence type="ECO:0000313" key="20">
    <source>
        <dbReference type="EMBL" id="MBB6341851.1"/>
    </source>
</evidence>
<organism evidence="20 21">
    <name type="scientific">Pseudomonas fluvialis</name>
    <dbReference type="NCBI Taxonomy" id="1793966"/>
    <lineage>
        <taxon>Bacteria</taxon>
        <taxon>Pseudomonadati</taxon>
        <taxon>Pseudomonadota</taxon>
        <taxon>Gammaproteobacteria</taxon>
        <taxon>Pseudomonadales</taxon>
        <taxon>Pseudomonadaceae</taxon>
        <taxon>Pseudomonas</taxon>
    </lineage>
</organism>
<dbReference type="InterPro" id="IPR003805">
    <property type="entry name" value="CobS"/>
</dbReference>
<evidence type="ECO:0000256" key="17">
    <source>
        <dbReference type="ARBA" id="ARBA00048623"/>
    </source>
</evidence>
<dbReference type="Proteomes" id="UP000557193">
    <property type="component" value="Unassembled WGS sequence"/>
</dbReference>
<evidence type="ECO:0000256" key="14">
    <source>
        <dbReference type="ARBA" id="ARBA00025228"/>
    </source>
</evidence>
<evidence type="ECO:0000313" key="21">
    <source>
        <dbReference type="Proteomes" id="UP000557193"/>
    </source>
</evidence>
<evidence type="ECO:0000256" key="10">
    <source>
        <dbReference type="ARBA" id="ARBA00022692"/>
    </source>
</evidence>
<keyword evidence="8 19" id="KW-0169">Cobalamin biosynthesis</keyword>
<evidence type="ECO:0000256" key="5">
    <source>
        <dbReference type="ARBA" id="ARBA00013200"/>
    </source>
</evidence>
<name>A0A7X0BT79_9PSED</name>
<dbReference type="EMBL" id="JACHLL010000003">
    <property type="protein sequence ID" value="MBB6341851.1"/>
    <property type="molecule type" value="Genomic_DNA"/>
</dbReference>
<comment type="cofactor">
    <cofactor evidence="1 19">
        <name>Mg(2+)</name>
        <dbReference type="ChEBI" id="CHEBI:18420"/>
    </cofactor>
</comment>
<evidence type="ECO:0000256" key="9">
    <source>
        <dbReference type="ARBA" id="ARBA00022679"/>
    </source>
</evidence>
<dbReference type="GO" id="GO:0051073">
    <property type="term" value="F:adenosylcobinamide-GDP ribazoletransferase activity"/>
    <property type="evidence" value="ECO:0007669"/>
    <property type="project" value="UniProtKB-UniRule"/>
</dbReference>
<gene>
    <name evidence="19" type="primary">cobS</name>
    <name evidence="20" type="ORF">HNP49_002019</name>
</gene>
<comment type="caution">
    <text evidence="20">The sequence shown here is derived from an EMBL/GenBank/DDBJ whole genome shotgun (WGS) entry which is preliminary data.</text>
</comment>
<comment type="similarity">
    <text evidence="4 19">Belongs to the CobS family.</text>
</comment>
<keyword evidence="11 19" id="KW-0460">Magnesium</keyword>
<reference evidence="20 21" key="1">
    <citation type="submission" date="2020-08" db="EMBL/GenBank/DDBJ databases">
        <title>Functional genomics of gut bacteria from endangered species of beetles.</title>
        <authorList>
            <person name="Carlos-Shanley C."/>
        </authorList>
    </citation>
    <scope>NUCLEOTIDE SEQUENCE [LARGE SCALE GENOMIC DNA]</scope>
    <source>
        <strain evidence="20 21">S00202</strain>
    </source>
</reference>
<dbReference type="GO" id="GO:0009236">
    <property type="term" value="P:cobalamin biosynthetic process"/>
    <property type="evidence" value="ECO:0007669"/>
    <property type="project" value="UniProtKB-UniRule"/>
</dbReference>
<evidence type="ECO:0000256" key="1">
    <source>
        <dbReference type="ARBA" id="ARBA00001946"/>
    </source>
</evidence>
<keyword evidence="12 19" id="KW-1133">Transmembrane helix</keyword>
<dbReference type="RefSeq" id="WP_184682909.1">
    <property type="nucleotide sequence ID" value="NZ_JACHLL010000003.1"/>
</dbReference>
<keyword evidence="10 19" id="KW-0812">Transmembrane</keyword>
<comment type="pathway">
    <text evidence="3 19">Cofactor biosynthesis; adenosylcobalamin biosynthesis; adenosylcobalamin from cob(II)yrinate a,c-diamide: step 7/7.</text>
</comment>
<dbReference type="PANTHER" id="PTHR34148:SF1">
    <property type="entry name" value="ADENOSYLCOBINAMIDE-GDP RIBAZOLETRANSFERASE"/>
    <property type="match status" value="1"/>
</dbReference>
<sequence length="247" mass="26152">MLPTPLLIALQFLTRLPVRLPGMPAPEQVGRSLLWYPLVGLLLGGLLLATQALLSQQPAVLQAALLLTLWVGLSGGLHLDGLADTADAWVGGYGDRERTLAIMKDPRSGPIAVVVLVLLLLLKFAALLVLLQAGQALALLLAPWLGRSALPLLLRSTAYVRPGGLGAQLAEHLPRRELPRVLGLHLALLALAGLSGLWALLAATLVFVFWRRALLARLQGTTGDTAGALVELIELAVLLTLALHIAD</sequence>
<proteinExistence type="inferred from homology"/>
<evidence type="ECO:0000256" key="15">
    <source>
        <dbReference type="ARBA" id="ARBA00032605"/>
    </source>
</evidence>
<protein>
    <recommendedName>
        <fullName evidence="6 19">Adenosylcobinamide-GDP ribazoletransferase</fullName>
        <ecNumber evidence="5 19">2.7.8.26</ecNumber>
    </recommendedName>
    <alternativeName>
        <fullName evidence="16 19">Cobalamin synthase</fullName>
    </alternativeName>
    <alternativeName>
        <fullName evidence="15 19">Cobalamin-5'-phosphate synthase</fullName>
    </alternativeName>
</protein>
<keyword evidence="9 19" id="KW-0808">Transferase</keyword>
<evidence type="ECO:0000256" key="11">
    <source>
        <dbReference type="ARBA" id="ARBA00022842"/>
    </source>
</evidence>
<dbReference type="AlphaFoldDB" id="A0A7X0BT79"/>
<feature type="transmembrane region" description="Helical" evidence="19">
    <location>
        <begin position="33"/>
        <end position="53"/>
    </location>
</feature>
<keyword evidence="7 19" id="KW-1003">Cell membrane</keyword>
<dbReference type="NCBIfam" id="NF001278">
    <property type="entry name" value="PRK00235.1-5"/>
    <property type="match status" value="1"/>
</dbReference>
<accession>A0A7X0BT79</accession>
<evidence type="ECO:0000256" key="6">
    <source>
        <dbReference type="ARBA" id="ARBA00015850"/>
    </source>
</evidence>
<keyword evidence="13 19" id="KW-0472">Membrane</keyword>
<dbReference type="GO" id="GO:0008818">
    <property type="term" value="F:cobalamin 5'-phosphate synthase activity"/>
    <property type="evidence" value="ECO:0007669"/>
    <property type="project" value="UniProtKB-UniRule"/>
</dbReference>
<feature type="transmembrane region" description="Helical" evidence="19">
    <location>
        <begin position="111"/>
        <end position="130"/>
    </location>
</feature>
<evidence type="ECO:0000256" key="2">
    <source>
        <dbReference type="ARBA" id="ARBA00004651"/>
    </source>
</evidence>
<dbReference type="HAMAP" id="MF_00719">
    <property type="entry name" value="CobS"/>
    <property type="match status" value="1"/>
</dbReference>
<comment type="function">
    <text evidence="14 19">Joins adenosylcobinamide-GDP and alpha-ribazole to generate adenosylcobalamin (Ado-cobalamin). Also synthesizes adenosylcobalamin 5'-phosphate from adenosylcobinamide-GDP and alpha-ribazole 5'-phosphate.</text>
</comment>
<feature type="transmembrane region" description="Helical" evidence="19">
    <location>
        <begin position="182"/>
        <end position="210"/>
    </location>
</feature>
<keyword evidence="21" id="KW-1185">Reference proteome</keyword>
<evidence type="ECO:0000256" key="19">
    <source>
        <dbReference type="HAMAP-Rule" id="MF_00719"/>
    </source>
</evidence>
<evidence type="ECO:0000256" key="16">
    <source>
        <dbReference type="ARBA" id="ARBA00032853"/>
    </source>
</evidence>
<dbReference type="Pfam" id="PF02654">
    <property type="entry name" value="CobS"/>
    <property type="match status" value="1"/>
</dbReference>
<dbReference type="GO" id="GO:0005886">
    <property type="term" value="C:plasma membrane"/>
    <property type="evidence" value="ECO:0007669"/>
    <property type="project" value="UniProtKB-SubCell"/>
</dbReference>
<evidence type="ECO:0000256" key="4">
    <source>
        <dbReference type="ARBA" id="ARBA00010561"/>
    </source>
</evidence>
<dbReference type="NCBIfam" id="TIGR00317">
    <property type="entry name" value="cobS"/>
    <property type="match status" value="1"/>
</dbReference>
<evidence type="ECO:0000256" key="8">
    <source>
        <dbReference type="ARBA" id="ARBA00022573"/>
    </source>
</evidence>
<comment type="subcellular location">
    <subcellularLocation>
        <location evidence="2 19">Cell membrane</location>
        <topology evidence="2 19">Multi-pass membrane protein</topology>
    </subcellularLocation>
</comment>
<dbReference type="EC" id="2.7.8.26" evidence="5 19"/>
<evidence type="ECO:0000256" key="13">
    <source>
        <dbReference type="ARBA" id="ARBA00023136"/>
    </source>
</evidence>
<comment type="catalytic activity">
    <reaction evidence="17 19">
        <text>alpha-ribazole + adenosylcob(III)inamide-GDP = adenosylcob(III)alamin + GMP + H(+)</text>
        <dbReference type="Rhea" id="RHEA:16049"/>
        <dbReference type="ChEBI" id="CHEBI:10329"/>
        <dbReference type="ChEBI" id="CHEBI:15378"/>
        <dbReference type="ChEBI" id="CHEBI:18408"/>
        <dbReference type="ChEBI" id="CHEBI:58115"/>
        <dbReference type="ChEBI" id="CHEBI:60487"/>
        <dbReference type="EC" id="2.7.8.26"/>
    </reaction>
</comment>
<evidence type="ECO:0000256" key="3">
    <source>
        <dbReference type="ARBA" id="ARBA00004663"/>
    </source>
</evidence>
<evidence type="ECO:0000256" key="7">
    <source>
        <dbReference type="ARBA" id="ARBA00022475"/>
    </source>
</evidence>